<accession>A0A1T3IYS9</accession>
<evidence type="ECO:0000259" key="10">
    <source>
        <dbReference type="Pfam" id="PF17836"/>
    </source>
</evidence>
<feature type="active site" description="Proton acceptor" evidence="8">
    <location>
        <position position="136"/>
    </location>
</feature>
<evidence type="ECO:0000256" key="9">
    <source>
        <dbReference type="PIRSR" id="PIRSR620019-2"/>
    </source>
</evidence>
<keyword evidence="3 11" id="KW-0808">Transferase</keyword>
<dbReference type="InterPro" id="IPR018357">
    <property type="entry name" value="Hexapep_transf_CS"/>
</dbReference>
<keyword evidence="7" id="KW-0012">Acyltransferase</keyword>
<evidence type="ECO:0000256" key="5">
    <source>
        <dbReference type="ARBA" id="ARBA00022915"/>
    </source>
</evidence>
<dbReference type="InterPro" id="IPR041561">
    <property type="entry name" value="PglD_N"/>
</dbReference>
<comment type="caution">
    <text evidence="11">The sequence shown here is derived from an EMBL/GenBank/DDBJ whole genome shotgun (WGS) entry which is preliminary data.</text>
</comment>
<comment type="similarity">
    <text evidence="1">Belongs to the transferase hexapeptide repeat family.</text>
</comment>
<dbReference type="InterPro" id="IPR011004">
    <property type="entry name" value="Trimer_LpxA-like_sf"/>
</dbReference>
<dbReference type="PROSITE" id="PS00101">
    <property type="entry name" value="HEXAPEP_TRANSFERASES"/>
    <property type="match status" value="1"/>
</dbReference>
<dbReference type="SUPFAM" id="SSF51161">
    <property type="entry name" value="Trimeric LpxA-like enzymes"/>
    <property type="match status" value="1"/>
</dbReference>
<dbReference type="InterPro" id="IPR001451">
    <property type="entry name" value="Hexapep"/>
</dbReference>
<dbReference type="AlphaFoldDB" id="A0A1T3IYS9"/>
<dbReference type="Gene3D" id="3.40.50.20">
    <property type="match status" value="1"/>
</dbReference>
<evidence type="ECO:0000313" key="11">
    <source>
        <dbReference type="EMBL" id="OOH93749.1"/>
    </source>
</evidence>
<evidence type="ECO:0000256" key="6">
    <source>
        <dbReference type="ARBA" id="ARBA00023154"/>
    </source>
</evidence>
<dbReference type="Pfam" id="PF17836">
    <property type="entry name" value="PglD_N"/>
    <property type="match status" value="1"/>
</dbReference>
<evidence type="ECO:0000256" key="3">
    <source>
        <dbReference type="ARBA" id="ARBA00022679"/>
    </source>
</evidence>
<dbReference type="EMBL" id="MPOG01000016">
    <property type="protein sequence ID" value="OOH93749.1"/>
    <property type="molecule type" value="Genomic_DNA"/>
</dbReference>
<dbReference type="InterPro" id="IPR020019">
    <property type="entry name" value="AcTrfase_PglD-like"/>
</dbReference>
<feature type="site" description="Increases basicity of active site His" evidence="8">
    <location>
        <position position="137"/>
    </location>
</feature>
<keyword evidence="12" id="KW-1185">Reference proteome</keyword>
<evidence type="ECO:0000256" key="1">
    <source>
        <dbReference type="ARBA" id="ARBA00007274"/>
    </source>
</evidence>
<evidence type="ECO:0000313" key="12">
    <source>
        <dbReference type="Proteomes" id="UP000188947"/>
    </source>
</evidence>
<keyword evidence="6" id="KW-0457">Lysine biosynthesis</keyword>
<evidence type="ECO:0000256" key="4">
    <source>
        <dbReference type="ARBA" id="ARBA00022737"/>
    </source>
</evidence>
<dbReference type="PANTHER" id="PTHR43300:SF10">
    <property type="entry name" value="2,3,4,5-TETRAHYDROPYRIDINE-2,6-DICARBOXYLATE N-ACETYLTRANSFERASE"/>
    <property type="match status" value="1"/>
</dbReference>
<organism evidence="11 12">
    <name type="scientific">Elizabethkingia meningoseptica</name>
    <name type="common">Chryseobacterium meningosepticum</name>
    <dbReference type="NCBI Taxonomy" id="238"/>
    <lineage>
        <taxon>Bacteria</taxon>
        <taxon>Pseudomonadati</taxon>
        <taxon>Bacteroidota</taxon>
        <taxon>Flavobacteriia</taxon>
        <taxon>Flavobacteriales</taxon>
        <taxon>Weeksellaceae</taxon>
        <taxon>Elizabethkingia</taxon>
    </lineage>
</organism>
<keyword evidence="2" id="KW-0028">Amino-acid biosynthesis</keyword>
<dbReference type="OrthoDB" id="708224at2"/>
<name>A0A1T3IYS9_ELIME</name>
<dbReference type="InterPro" id="IPR050179">
    <property type="entry name" value="Trans_hexapeptide_repeat"/>
</dbReference>
<proteinExistence type="inferred from homology"/>
<dbReference type="Gene3D" id="2.160.10.10">
    <property type="entry name" value="Hexapeptide repeat proteins"/>
    <property type="match status" value="1"/>
</dbReference>
<dbReference type="GO" id="GO:0009085">
    <property type="term" value="P:lysine biosynthetic process"/>
    <property type="evidence" value="ECO:0007669"/>
    <property type="project" value="UniProtKB-KW"/>
</dbReference>
<dbReference type="Pfam" id="PF00132">
    <property type="entry name" value="Hexapep"/>
    <property type="match status" value="1"/>
</dbReference>
<dbReference type="RefSeq" id="WP_070904249.1">
    <property type="nucleotide sequence ID" value="NZ_CP016378.1"/>
</dbReference>
<dbReference type="CDD" id="cd03360">
    <property type="entry name" value="LbH_AT_putative"/>
    <property type="match status" value="1"/>
</dbReference>
<protein>
    <submittedName>
        <fullName evidence="11">Hexapeptide transferase</fullName>
    </submittedName>
</protein>
<gene>
    <name evidence="11" type="ORF">BMF97_15085</name>
</gene>
<feature type="binding site" evidence="9">
    <location>
        <position position="68"/>
    </location>
    <ligand>
        <name>substrate</name>
    </ligand>
</feature>
<dbReference type="STRING" id="238.BBD35_08655"/>
<evidence type="ECO:0000256" key="2">
    <source>
        <dbReference type="ARBA" id="ARBA00022605"/>
    </source>
</evidence>
<keyword evidence="4" id="KW-0677">Repeat</keyword>
<sequence length="206" mass="22104">MLIIGAGGFAKEILEICLQRNILKDLCFYDDITSRTSFELYSFPILNSLDLAQNYFENIDNQFTLGLGNPTIRKKMYYKFHNLGGELGSTISSKADIGSFDVNINIGANILDGVKISNSVEIGIASIIYYNTIITHDCKLGDFVEVSPNVTVLGGVEIGNETQLGAGAIILPNIKVGSNVKIGAGAVVTKNIPDNCTAIGIPAKII</sequence>
<keyword evidence="5" id="KW-0220">Diaminopimelate biosynthesis</keyword>
<reference evidence="11 12" key="1">
    <citation type="submission" date="2016-11" db="EMBL/GenBank/DDBJ databases">
        <title>Genome sequence and comparative genomic analysis of clinical strain Elizabethkingia meningoseptica 61421 PRCM.</title>
        <authorList>
            <person name="Wang M."/>
            <person name="Hu S."/>
            <person name="Cao L."/>
            <person name="Jiang T."/>
            <person name="Zhou Y."/>
            <person name="Ming D."/>
        </authorList>
    </citation>
    <scope>NUCLEOTIDE SEQUENCE [LARGE SCALE GENOMIC DNA]</scope>
    <source>
        <strain evidence="11 12">61421 PRCM</strain>
    </source>
</reference>
<dbReference type="GO" id="GO:0019877">
    <property type="term" value="P:diaminopimelate biosynthetic process"/>
    <property type="evidence" value="ECO:0007669"/>
    <property type="project" value="UniProtKB-KW"/>
</dbReference>
<dbReference type="NCBIfam" id="TIGR03570">
    <property type="entry name" value="NeuD_NnaD"/>
    <property type="match status" value="1"/>
</dbReference>
<dbReference type="GO" id="GO:0016746">
    <property type="term" value="F:acyltransferase activity"/>
    <property type="evidence" value="ECO:0007669"/>
    <property type="project" value="UniProtKB-KW"/>
</dbReference>
<dbReference type="PANTHER" id="PTHR43300">
    <property type="entry name" value="ACETYLTRANSFERASE"/>
    <property type="match status" value="1"/>
</dbReference>
<feature type="domain" description="PglD N-terminal" evidence="10">
    <location>
        <begin position="2"/>
        <end position="79"/>
    </location>
</feature>
<evidence type="ECO:0000256" key="8">
    <source>
        <dbReference type="PIRSR" id="PIRSR620019-1"/>
    </source>
</evidence>
<evidence type="ECO:0000256" key="7">
    <source>
        <dbReference type="ARBA" id="ARBA00023315"/>
    </source>
</evidence>
<dbReference type="Proteomes" id="UP000188947">
    <property type="component" value="Unassembled WGS sequence"/>
</dbReference>